<accession>G5KE80</accession>
<keyword evidence="5" id="KW-1185">Reference proteome</keyword>
<proteinExistence type="inferred from homology"/>
<sequence>MVDVIKKDNVAVITGAASGIGEAATRYFAKAGMKLVLLDRNGSALQKLYSELETPCQTLVGDITDSQVLKRLVEIAYDNFGQVNLLFNNVGIGCQTSPWTNLDNWKLTMAVNLFSMIDIQSLFIPKMLEQKTPSAIVNLGSKEGITTPPGNAAYSVSKASVKVLTEQLAYELRNREEDQVSAHLLVPGYTWPPMNFKDADFNDKTSKPAEPWYPEQVIEALEKGLLNDQFYIICLDNEVTKEMDDRRMHWAMYDIIENRPALSRWHPDYKEEFEKYLNH</sequence>
<dbReference type="STRING" id="764291.STRUR_2018"/>
<keyword evidence="2" id="KW-0560">Oxidoreductase</keyword>
<dbReference type="AlphaFoldDB" id="G5KE80"/>
<protein>
    <submittedName>
        <fullName evidence="4">KR domain protein</fullName>
    </submittedName>
</protein>
<dbReference type="eggNOG" id="COG0300">
    <property type="taxonomic scope" value="Bacteria"/>
</dbReference>
<dbReference type="PANTHER" id="PTHR43008:SF7">
    <property type="entry name" value="SHORT CHAIN DEHYDROGENASE_REDUCTASE (AFU_ORTHOLOGUE AFUA_2G00830)"/>
    <property type="match status" value="1"/>
</dbReference>
<evidence type="ECO:0000313" key="4">
    <source>
        <dbReference type="EMBL" id="EHJ56690.1"/>
    </source>
</evidence>
<dbReference type="PROSITE" id="PS00061">
    <property type="entry name" value="ADH_SHORT"/>
    <property type="match status" value="1"/>
</dbReference>
<dbReference type="PRINTS" id="PR00080">
    <property type="entry name" value="SDRFAMILY"/>
</dbReference>
<dbReference type="RefSeq" id="WP_006739437.1">
    <property type="nucleotide sequence ID" value="NZ_AEUZ02000001.1"/>
</dbReference>
<comment type="similarity">
    <text evidence="1 3">Belongs to the short-chain dehydrogenases/reductases (SDR) family.</text>
</comment>
<comment type="caution">
    <text evidence="4">The sequence shown here is derived from an EMBL/GenBank/DDBJ whole genome shotgun (WGS) entry which is preliminary data.</text>
</comment>
<name>G5KE80_9STRE</name>
<evidence type="ECO:0000256" key="3">
    <source>
        <dbReference type="RuleBase" id="RU000363"/>
    </source>
</evidence>
<dbReference type="Gene3D" id="3.40.50.720">
    <property type="entry name" value="NAD(P)-binding Rossmann-like Domain"/>
    <property type="match status" value="1"/>
</dbReference>
<dbReference type="SUPFAM" id="SSF51735">
    <property type="entry name" value="NAD(P)-binding Rossmann-fold domains"/>
    <property type="match status" value="1"/>
</dbReference>
<dbReference type="Proteomes" id="UP000005388">
    <property type="component" value="Unassembled WGS sequence"/>
</dbReference>
<organism evidence="4 5">
    <name type="scientific">Streptococcus urinalis 2285-97</name>
    <dbReference type="NCBI Taxonomy" id="764291"/>
    <lineage>
        <taxon>Bacteria</taxon>
        <taxon>Bacillati</taxon>
        <taxon>Bacillota</taxon>
        <taxon>Bacilli</taxon>
        <taxon>Lactobacillales</taxon>
        <taxon>Streptococcaceae</taxon>
        <taxon>Streptococcus</taxon>
    </lineage>
</organism>
<dbReference type="EMBL" id="AEUZ02000001">
    <property type="protein sequence ID" value="EHJ56690.1"/>
    <property type="molecule type" value="Genomic_DNA"/>
</dbReference>
<dbReference type="PRINTS" id="PR00081">
    <property type="entry name" value="GDHRDH"/>
</dbReference>
<evidence type="ECO:0000256" key="1">
    <source>
        <dbReference type="ARBA" id="ARBA00006484"/>
    </source>
</evidence>
<dbReference type="Pfam" id="PF00106">
    <property type="entry name" value="adh_short"/>
    <property type="match status" value="1"/>
</dbReference>
<evidence type="ECO:0000256" key="2">
    <source>
        <dbReference type="ARBA" id="ARBA00023002"/>
    </source>
</evidence>
<dbReference type="InterPro" id="IPR002347">
    <property type="entry name" value="SDR_fam"/>
</dbReference>
<dbReference type="InterPro" id="IPR036291">
    <property type="entry name" value="NAD(P)-bd_dom_sf"/>
</dbReference>
<dbReference type="InterPro" id="IPR020904">
    <property type="entry name" value="Sc_DH/Rdtase_CS"/>
</dbReference>
<evidence type="ECO:0000313" key="5">
    <source>
        <dbReference type="Proteomes" id="UP000005388"/>
    </source>
</evidence>
<dbReference type="GO" id="GO:0050664">
    <property type="term" value="F:oxidoreductase activity, acting on NAD(P)H, oxygen as acceptor"/>
    <property type="evidence" value="ECO:0007669"/>
    <property type="project" value="TreeGrafter"/>
</dbReference>
<dbReference type="PANTHER" id="PTHR43008">
    <property type="entry name" value="BENZIL REDUCTASE"/>
    <property type="match status" value="1"/>
</dbReference>
<dbReference type="CDD" id="cd05233">
    <property type="entry name" value="SDR_c"/>
    <property type="match status" value="1"/>
</dbReference>
<gene>
    <name evidence="4" type="ORF">STRUR_2018</name>
</gene>
<reference evidence="4 5" key="1">
    <citation type="journal article" date="2014" name="Int. J. Syst. Evol. Microbiol.">
        <title>Phylogenomics and the dynamic genome evolution of the genus Streptococcus.</title>
        <authorList>
            <consortium name="The Broad Institute Genome Sequencing Platform"/>
            <person name="Richards V.P."/>
            <person name="Palmer S.R."/>
            <person name="Pavinski Bitar P.D."/>
            <person name="Qin X."/>
            <person name="Weinstock G.M."/>
            <person name="Highlander S.K."/>
            <person name="Town C.D."/>
            <person name="Burne R.A."/>
            <person name="Stanhope M.J."/>
        </authorList>
    </citation>
    <scope>NUCLEOTIDE SEQUENCE [LARGE SCALE GENOMIC DNA]</scope>
    <source>
        <strain evidence="4 5">2285-97</strain>
    </source>
</reference>